<dbReference type="AlphaFoldDB" id="E9G9R2"/>
<reference evidence="1 2" key="1">
    <citation type="journal article" date="2011" name="Science">
        <title>The ecoresponsive genome of Daphnia pulex.</title>
        <authorList>
            <person name="Colbourne J.K."/>
            <person name="Pfrender M.E."/>
            <person name="Gilbert D."/>
            <person name="Thomas W.K."/>
            <person name="Tucker A."/>
            <person name="Oakley T.H."/>
            <person name="Tokishita S."/>
            <person name="Aerts A."/>
            <person name="Arnold G.J."/>
            <person name="Basu M.K."/>
            <person name="Bauer D.J."/>
            <person name="Caceres C.E."/>
            <person name="Carmel L."/>
            <person name="Casola C."/>
            <person name="Choi J.H."/>
            <person name="Detter J.C."/>
            <person name="Dong Q."/>
            <person name="Dusheyko S."/>
            <person name="Eads B.D."/>
            <person name="Frohlich T."/>
            <person name="Geiler-Samerotte K.A."/>
            <person name="Gerlach D."/>
            <person name="Hatcher P."/>
            <person name="Jogdeo S."/>
            <person name="Krijgsveld J."/>
            <person name="Kriventseva E.V."/>
            <person name="Kultz D."/>
            <person name="Laforsch C."/>
            <person name="Lindquist E."/>
            <person name="Lopez J."/>
            <person name="Manak J.R."/>
            <person name="Muller J."/>
            <person name="Pangilinan J."/>
            <person name="Patwardhan R.P."/>
            <person name="Pitluck S."/>
            <person name="Pritham E.J."/>
            <person name="Rechtsteiner A."/>
            <person name="Rho M."/>
            <person name="Rogozin I.B."/>
            <person name="Sakarya O."/>
            <person name="Salamov A."/>
            <person name="Schaack S."/>
            <person name="Shapiro H."/>
            <person name="Shiga Y."/>
            <person name="Skalitzky C."/>
            <person name="Smith Z."/>
            <person name="Souvorov A."/>
            <person name="Sung W."/>
            <person name="Tang Z."/>
            <person name="Tsuchiya D."/>
            <person name="Tu H."/>
            <person name="Vos H."/>
            <person name="Wang M."/>
            <person name="Wolf Y.I."/>
            <person name="Yamagata H."/>
            <person name="Yamada T."/>
            <person name="Ye Y."/>
            <person name="Shaw J.R."/>
            <person name="Andrews J."/>
            <person name="Crease T.J."/>
            <person name="Tang H."/>
            <person name="Lucas S.M."/>
            <person name="Robertson H.M."/>
            <person name="Bork P."/>
            <person name="Koonin E.V."/>
            <person name="Zdobnov E.M."/>
            <person name="Grigoriev I.V."/>
            <person name="Lynch M."/>
            <person name="Boore J.L."/>
        </authorList>
    </citation>
    <scope>NUCLEOTIDE SEQUENCE [LARGE SCALE GENOMIC DNA]</scope>
</reference>
<dbReference type="InParanoid" id="E9G9R2"/>
<sequence length="80" mass="9077">METSGNFECLAQVRKAPLLIFSVCLDCFLKKLRIKYTLLIALLHLELPTTPTEPVSNLRKTYNVKLPRISLPVVCGNRFS</sequence>
<dbReference type="Proteomes" id="UP000000305">
    <property type="component" value="Unassembled WGS sequence"/>
</dbReference>
<keyword evidence="2" id="KW-1185">Reference proteome</keyword>
<organism evidence="1 2">
    <name type="scientific">Daphnia pulex</name>
    <name type="common">Water flea</name>
    <dbReference type="NCBI Taxonomy" id="6669"/>
    <lineage>
        <taxon>Eukaryota</taxon>
        <taxon>Metazoa</taxon>
        <taxon>Ecdysozoa</taxon>
        <taxon>Arthropoda</taxon>
        <taxon>Crustacea</taxon>
        <taxon>Branchiopoda</taxon>
        <taxon>Diplostraca</taxon>
        <taxon>Cladocera</taxon>
        <taxon>Anomopoda</taxon>
        <taxon>Daphniidae</taxon>
        <taxon>Daphnia</taxon>
    </lineage>
</organism>
<dbReference type="KEGG" id="dpx:DAPPUDRAFT_315433"/>
<protein>
    <submittedName>
        <fullName evidence="1">Uncharacterized protein</fullName>
    </submittedName>
</protein>
<name>E9G9R2_DAPPU</name>
<dbReference type="EMBL" id="GL732536">
    <property type="protein sequence ID" value="EFX83840.1"/>
    <property type="molecule type" value="Genomic_DNA"/>
</dbReference>
<evidence type="ECO:0000313" key="1">
    <source>
        <dbReference type="EMBL" id="EFX83840.1"/>
    </source>
</evidence>
<accession>E9G9R2</accession>
<proteinExistence type="predicted"/>
<evidence type="ECO:0000313" key="2">
    <source>
        <dbReference type="Proteomes" id="UP000000305"/>
    </source>
</evidence>
<gene>
    <name evidence="1" type="ORF">DAPPUDRAFT_315433</name>
</gene>
<dbReference type="HOGENOM" id="CLU_2592179_0_0_1"/>